<dbReference type="OrthoDB" id="8537427at2"/>
<protein>
    <submittedName>
        <fullName evidence="1">Glutaredoxin</fullName>
    </submittedName>
</protein>
<dbReference type="AlphaFoldDB" id="A0A1M5NGV7"/>
<proteinExistence type="predicted"/>
<name>A0A1M5NGV7_9GAMM</name>
<dbReference type="InterPro" id="IPR036249">
    <property type="entry name" value="Thioredoxin-like_sf"/>
</dbReference>
<dbReference type="InterPro" id="IPR008554">
    <property type="entry name" value="Glutaredoxin-like"/>
</dbReference>
<organism evidence="1 2">
    <name type="scientific">Ferrimonas marina</name>
    <dbReference type="NCBI Taxonomy" id="299255"/>
    <lineage>
        <taxon>Bacteria</taxon>
        <taxon>Pseudomonadati</taxon>
        <taxon>Pseudomonadota</taxon>
        <taxon>Gammaproteobacteria</taxon>
        <taxon>Alteromonadales</taxon>
        <taxon>Ferrimonadaceae</taxon>
        <taxon>Ferrimonas</taxon>
    </lineage>
</organism>
<reference evidence="1 2" key="1">
    <citation type="submission" date="2016-11" db="EMBL/GenBank/DDBJ databases">
        <authorList>
            <person name="Jaros S."/>
            <person name="Januszkiewicz K."/>
            <person name="Wedrychowicz H."/>
        </authorList>
    </citation>
    <scope>NUCLEOTIDE SEQUENCE [LARGE SCALE GENOMIC DNA]</scope>
    <source>
        <strain evidence="1 2">DSM 16917</strain>
    </source>
</reference>
<dbReference type="Proteomes" id="UP000184268">
    <property type="component" value="Unassembled WGS sequence"/>
</dbReference>
<sequence length="77" mass="8626">MSEVVLFHTDGCHLCEQAADLLAQAGQPVKMEDIVTRPEWVEQYGIRIPVVRRADGAELGWPFDLDSLKQFLEDAAV</sequence>
<evidence type="ECO:0000313" key="1">
    <source>
        <dbReference type="EMBL" id="SHG88203.1"/>
    </source>
</evidence>
<gene>
    <name evidence="1" type="ORF">SAMN02745129_1030</name>
</gene>
<keyword evidence="2" id="KW-1185">Reference proteome</keyword>
<dbReference type="STRING" id="299255.SAMN02745129_1030"/>
<dbReference type="RefSeq" id="WP_067654680.1">
    <property type="nucleotide sequence ID" value="NZ_FQXG01000001.1"/>
</dbReference>
<dbReference type="Gene3D" id="3.40.30.10">
    <property type="entry name" value="Glutaredoxin"/>
    <property type="match status" value="1"/>
</dbReference>
<dbReference type="EMBL" id="FQXG01000001">
    <property type="protein sequence ID" value="SHG88203.1"/>
    <property type="molecule type" value="Genomic_DNA"/>
</dbReference>
<evidence type="ECO:0000313" key="2">
    <source>
        <dbReference type="Proteomes" id="UP000184268"/>
    </source>
</evidence>
<dbReference type="SUPFAM" id="SSF52833">
    <property type="entry name" value="Thioredoxin-like"/>
    <property type="match status" value="1"/>
</dbReference>
<dbReference type="Pfam" id="PF05768">
    <property type="entry name" value="Glrx-like"/>
    <property type="match status" value="1"/>
</dbReference>
<accession>A0A1M5NGV7</accession>